<evidence type="ECO:0000256" key="5">
    <source>
        <dbReference type="ARBA" id="ARBA00022679"/>
    </source>
</evidence>
<gene>
    <name evidence="12" type="primary">TRM61</name>
    <name evidence="12" type="ORF">MJAP1_000320</name>
</gene>
<proteinExistence type="predicted"/>
<dbReference type="PANTHER" id="PTHR12133:SF2">
    <property type="entry name" value="TRNA (ADENINE(58)-N(1))-METHYLTRANSFERASE CATALYTIC SUBUNIT TRMT61A"/>
    <property type="match status" value="1"/>
</dbReference>
<evidence type="ECO:0000256" key="8">
    <source>
        <dbReference type="ARBA" id="ARBA00023242"/>
    </source>
</evidence>
<dbReference type="InterPro" id="IPR029063">
    <property type="entry name" value="SAM-dependent_MTases_sf"/>
</dbReference>
<evidence type="ECO:0000256" key="3">
    <source>
        <dbReference type="ARBA" id="ARBA00015963"/>
    </source>
</evidence>
<protein>
    <recommendedName>
        <fullName evidence="3">tRNA (adenine(58)-N(1))-methyltransferase catalytic subunit TRM61</fullName>
        <ecNumber evidence="2">2.1.1.220</ecNumber>
    </recommendedName>
    <alternativeName>
        <fullName evidence="9">tRNA(m1A58)-methyltransferase subunit TRM61</fullName>
    </alternativeName>
</protein>
<feature type="compositionally biased region" description="Acidic residues" evidence="10">
    <location>
        <begin position="330"/>
        <end position="340"/>
    </location>
</feature>
<dbReference type="RefSeq" id="XP_060120273.1">
    <property type="nucleotide sequence ID" value="XM_060264290.1"/>
</dbReference>
<evidence type="ECO:0000256" key="1">
    <source>
        <dbReference type="ARBA" id="ARBA00004123"/>
    </source>
</evidence>
<evidence type="ECO:0000256" key="6">
    <source>
        <dbReference type="ARBA" id="ARBA00022691"/>
    </source>
</evidence>
<evidence type="ECO:0000256" key="10">
    <source>
        <dbReference type="SAM" id="MobiDB-lite"/>
    </source>
</evidence>
<dbReference type="Pfam" id="PF08704">
    <property type="entry name" value="GCD14"/>
    <property type="match status" value="2"/>
</dbReference>
<dbReference type="GO" id="GO:0160107">
    <property type="term" value="F:tRNA (adenine(58)-N1)-methyltransferase activity"/>
    <property type="evidence" value="ECO:0007669"/>
    <property type="project" value="UniProtKB-EC"/>
</dbReference>
<evidence type="ECO:0000256" key="4">
    <source>
        <dbReference type="ARBA" id="ARBA00022603"/>
    </source>
</evidence>
<organism evidence="12 13">
    <name type="scientific">Malassezia japonica</name>
    <dbReference type="NCBI Taxonomy" id="223818"/>
    <lineage>
        <taxon>Eukaryota</taxon>
        <taxon>Fungi</taxon>
        <taxon>Dikarya</taxon>
        <taxon>Basidiomycota</taxon>
        <taxon>Ustilaginomycotina</taxon>
        <taxon>Malasseziomycetes</taxon>
        <taxon>Malasseziales</taxon>
        <taxon>Malasseziaceae</taxon>
        <taxon>Malassezia</taxon>
    </lineage>
</organism>
<keyword evidence="6" id="KW-0949">S-adenosyl-L-methionine</keyword>
<keyword evidence="5 12" id="KW-0808">Transferase</keyword>
<reference evidence="12" key="1">
    <citation type="submission" date="2023-03" db="EMBL/GenBank/DDBJ databases">
        <title>Mating type loci evolution in Malassezia.</title>
        <authorList>
            <person name="Coelho M.A."/>
        </authorList>
    </citation>
    <scope>NUCLEOTIDE SEQUENCE</scope>
    <source>
        <strain evidence="12">CBS 9431</strain>
    </source>
</reference>
<dbReference type="EC" id="2.1.1.220" evidence="2"/>
<evidence type="ECO:0000256" key="2">
    <source>
        <dbReference type="ARBA" id="ARBA00012796"/>
    </source>
</evidence>
<evidence type="ECO:0000256" key="9">
    <source>
        <dbReference type="ARBA" id="ARBA00033309"/>
    </source>
</evidence>
<dbReference type="GeneID" id="85223969"/>
<evidence type="ECO:0000313" key="13">
    <source>
        <dbReference type="Proteomes" id="UP001217754"/>
    </source>
</evidence>
<feature type="compositionally biased region" description="Basic and acidic residues" evidence="10">
    <location>
        <begin position="290"/>
        <end position="326"/>
    </location>
</feature>
<dbReference type="InterPro" id="IPR049470">
    <property type="entry name" value="TRM61_C"/>
</dbReference>
<evidence type="ECO:0000256" key="7">
    <source>
        <dbReference type="ARBA" id="ARBA00022694"/>
    </source>
</evidence>
<feature type="region of interest" description="Disordered" evidence="10">
    <location>
        <begin position="290"/>
        <end position="437"/>
    </location>
</feature>
<comment type="subcellular location">
    <subcellularLocation>
        <location evidence="1">Nucleus</location>
    </subcellularLocation>
</comment>
<dbReference type="EMBL" id="CP119958">
    <property type="protein sequence ID" value="WFD37376.1"/>
    <property type="molecule type" value="Genomic_DNA"/>
</dbReference>
<keyword evidence="8" id="KW-0539">Nucleus</keyword>
<name>A0AAF0F037_9BASI</name>
<dbReference type="AlphaFoldDB" id="A0AAF0F037"/>
<dbReference type="GO" id="GO:0005634">
    <property type="term" value="C:nucleus"/>
    <property type="evidence" value="ECO:0007669"/>
    <property type="project" value="UniProtKB-SubCell"/>
</dbReference>
<evidence type="ECO:0000313" key="12">
    <source>
        <dbReference type="EMBL" id="WFD37376.1"/>
    </source>
</evidence>
<feature type="compositionally biased region" description="Polar residues" evidence="10">
    <location>
        <begin position="426"/>
        <end position="437"/>
    </location>
</feature>
<dbReference type="InterPro" id="IPR014816">
    <property type="entry name" value="tRNA_MeTrfase_Gcd14"/>
</dbReference>
<dbReference type="SUPFAM" id="SSF53335">
    <property type="entry name" value="S-adenosyl-L-methionine-dependent methyltransferases"/>
    <property type="match status" value="1"/>
</dbReference>
<dbReference type="PROSITE" id="PS51620">
    <property type="entry name" value="SAM_TRM61"/>
    <property type="match status" value="1"/>
</dbReference>
<dbReference type="GO" id="GO:0030488">
    <property type="term" value="P:tRNA methylation"/>
    <property type="evidence" value="ECO:0007669"/>
    <property type="project" value="InterPro"/>
</dbReference>
<dbReference type="Gene3D" id="3.40.50.150">
    <property type="entry name" value="Vaccinia Virus protein VP39"/>
    <property type="match status" value="1"/>
</dbReference>
<feature type="domain" description="tRNA (adenine(58)-N(1))-methyltransferase catalytic subunit TRM61 C-terminal" evidence="11">
    <location>
        <begin position="63"/>
        <end position="125"/>
    </location>
</feature>
<dbReference type="PANTHER" id="PTHR12133">
    <property type="entry name" value="TRNA (ADENINE(58)-N(1))-METHYLTRANSFERASE"/>
    <property type="match status" value="1"/>
</dbReference>
<accession>A0AAF0F037</accession>
<dbReference type="GO" id="GO:0031515">
    <property type="term" value="C:tRNA (m1A) methyltransferase complex"/>
    <property type="evidence" value="ECO:0007669"/>
    <property type="project" value="InterPro"/>
</dbReference>
<feature type="domain" description="tRNA (adenine(58)-N(1))-methyltransferase catalytic subunit TRM61 C-terminal" evidence="11">
    <location>
        <begin position="156"/>
        <end position="315"/>
    </location>
</feature>
<sequence>MATLRRCIQPGDWVIVFASRDRTPTPVCVEAGQQLVNLYGTFLHDDMVGQPYGCKLHSRNRKGFVYLLKPTPELWTISLPHRTQILYAPDMAFIVMKLNLSPGATVIESGTGSGSFTHTLARTVARGPPAGDGVGQLPATWNGANASPGYAPGAYDGRVYSFEFHAERVEKARAEFSEHGLDKTVVLEHRNVCKDGFGLTSAADAAFLDLPAPWEAVPFAKESLRADVVTRICCFSPCIEQVLRTVAALSEHGFSDVSTYESLIRTHESLTNVAPLEPIKDVVDRIRDNERRREGRREMQMANSRMEREKREAAKKKESKEEREGGDGSGEVEVDDEATETEAKETDGSAQPETETHGLADVSMHTEPADSAETPSDEPAKRKADDGDEPATKRRTQPADDGPAEPPAEMLYSAGFRQRLELRPLTPTNVCAATRAT</sequence>
<dbReference type="Proteomes" id="UP001217754">
    <property type="component" value="Chromosome 1"/>
</dbReference>
<dbReference type="Gene3D" id="3.10.330.20">
    <property type="match status" value="1"/>
</dbReference>
<keyword evidence="13" id="KW-1185">Reference proteome</keyword>
<keyword evidence="4 12" id="KW-0489">Methyltransferase</keyword>
<keyword evidence="7" id="KW-0819">tRNA processing</keyword>
<evidence type="ECO:0000259" key="11">
    <source>
        <dbReference type="Pfam" id="PF08704"/>
    </source>
</evidence>